<protein>
    <recommendedName>
        <fullName evidence="3">Capsid protein</fullName>
    </recommendedName>
</protein>
<dbReference type="EMBL" id="WUQX01000001">
    <property type="protein sequence ID" value="MXP77237.1"/>
    <property type="molecule type" value="Genomic_DNA"/>
</dbReference>
<sequence length="304" mass="33550">MEYGGYNVSEKYSPIIEPNFYFDAIFQPGLTFSDQHQGEAEGAGAVKIFRLAAKAAKAPKKPASDFEHGEASNDLIPLLLNNLQQESTKIYNVQAGAVPYDMADAHLAQSTQVCREGWQMSGLACLVHEGTAMADTEAITKSNIISKIIEGRKSIRKQKASANVVLASVETYSTMLESAGDKFTPLKNDEIIRTGQMGYYLGMLWVECNMLDLSTAAKYYDYTGTLQTEDLSKVEYIMYDWRGLHIVDLLDMARLKDSENFNGTLAQVEICSGYRLGDKNYAVIKRCGGTTTTESETGEQSGEE</sequence>
<evidence type="ECO:0008006" key="3">
    <source>
        <dbReference type="Google" id="ProtNLM"/>
    </source>
</evidence>
<name>A0A7X3MJ66_9FIRM</name>
<organism evidence="1 2">
    <name type="scientific">Sporofaciens musculi</name>
    <dbReference type="NCBI Taxonomy" id="2681861"/>
    <lineage>
        <taxon>Bacteria</taxon>
        <taxon>Bacillati</taxon>
        <taxon>Bacillota</taxon>
        <taxon>Clostridia</taxon>
        <taxon>Lachnospirales</taxon>
        <taxon>Lachnospiraceae</taxon>
        <taxon>Sporofaciens</taxon>
    </lineage>
</organism>
<evidence type="ECO:0000313" key="2">
    <source>
        <dbReference type="Proteomes" id="UP000460412"/>
    </source>
</evidence>
<proteinExistence type="predicted"/>
<dbReference type="Proteomes" id="UP000460412">
    <property type="component" value="Unassembled WGS sequence"/>
</dbReference>
<comment type="caution">
    <text evidence="1">The sequence shown here is derived from an EMBL/GenBank/DDBJ whole genome shotgun (WGS) entry which is preliminary data.</text>
</comment>
<evidence type="ECO:0000313" key="1">
    <source>
        <dbReference type="EMBL" id="MXP77237.1"/>
    </source>
</evidence>
<keyword evidence="2" id="KW-1185">Reference proteome</keyword>
<accession>A0A7X3MJ66</accession>
<dbReference type="AlphaFoldDB" id="A0A7X3MJ66"/>
<gene>
    <name evidence="1" type="ORF">GN277_18195</name>
</gene>
<reference evidence="1 2" key="1">
    <citation type="submission" date="2019-12" db="EMBL/GenBank/DDBJ databases">
        <title>Sporaefaciens musculi gen. nov., sp. nov., a novel bacterium isolated from the caecum of an obese mouse.</title>
        <authorList>
            <person name="Rasmussen T.S."/>
            <person name="Streidl T."/>
            <person name="Hitch T.C.A."/>
            <person name="Wortmann E."/>
            <person name="Deptula P."/>
            <person name="Hansen M."/>
            <person name="Nielsen D.S."/>
            <person name="Clavel T."/>
            <person name="Vogensen F.K."/>
        </authorList>
    </citation>
    <scope>NUCLEOTIDE SEQUENCE [LARGE SCALE GENOMIC DNA]</scope>
    <source>
        <strain evidence="1 2">WCA-9-b2</strain>
    </source>
</reference>
<dbReference type="RefSeq" id="WP_159752395.1">
    <property type="nucleotide sequence ID" value="NZ_WUQX01000001.1"/>
</dbReference>